<dbReference type="GO" id="GO:0042802">
    <property type="term" value="F:identical protein binding"/>
    <property type="evidence" value="ECO:0007669"/>
    <property type="project" value="UniProtKB-ARBA"/>
</dbReference>
<dbReference type="SUPFAM" id="SSF48464">
    <property type="entry name" value="ENTH/VHS domain"/>
    <property type="match status" value="1"/>
</dbReference>
<dbReference type="CDD" id="cd17002">
    <property type="entry name" value="CID_RPRD1"/>
    <property type="match status" value="1"/>
</dbReference>
<dbReference type="GO" id="GO:0031124">
    <property type="term" value="P:mRNA 3'-end processing"/>
    <property type="evidence" value="ECO:0007669"/>
    <property type="project" value="TreeGrafter"/>
</dbReference>
<feature type="region of interest" description="Disordered" evidence="4">
    <location>
        <begin position="135"/>
        <end position="159"/>
    </location>
</feature>
<reference evidence="6" key="1">
    <citation type="submission" date="2020-11" db="EMBL/GenBank/DDBJ databases">
        <authorList>
            <person name="Tran Van P."/>
        </authorList>
    </citation>
    <scope>NUCLEOTIDE SEQUENCE</scope>
</reference>
<dbReference type="GO" id="GO:0001111">
    <property type="term" value="P:RNA polymerase II promoter clearance"/>
    <property type="evidence" value="ECO:0007669"/>
    <property type="project" value="UniProtKB-ARBA"/>
</dbReference>
<keyword evidence="7" id="KW-1185">Reference proteome</keyword>
<evidence type="ECO:0000259" key="5">
    <source>
        <dbReference type="PROSITE" id="PS51391"/>
    </source>
</evidence>
<evidence type="ECO:0000313" key="6">
    <source>
        <dbReference type="EMBL" id="CAD7647696.1"/>
    </source>
</evidence>
<dbReference type="OrthoDB" id="10069473at2759"/>
<dbReference type="EMBL" id="OC895361">
    <property type="protein sequence ID" value="CAD7647696.1"/>
    <property type="molecule type" value="Genomic_DNA"/>
</dbReference>
<dbReference type="GO" id="GO:0097550">
    <property type="term" value="C:transcription preinitiation complex"/>
    <property type="evidence" value="ECO:0007669"/>
    <property type="project" value="UniProtKB-ARBA"/>
</dbReference>
<dbReference type="AlphaFoldDB" id="A0A7R9LW80"/>
<dbReference type="InterPro" id="IPR006569">
    <property type="entry name" value="CID_dom"/>
</dbReference>
<evidence type="ECO:0000256" key="3">
    <source>
        <dbReference type="ARBA" id="ARBA00034310"/>
    </source>
</evidence>
<accession>A0A7R9LW80</accession>
<dbReference type="PANTHER" id="PTHR12460">
    <property type="entry name" value="CYCLIN-DEPENDENT KINASE INHIBITOR-RELATED PROTEIN"/>
    <property type="match status" value="1"/>
</dbReference>
<sequence>MSGFAAQTLEKKLIDLNSSQQSIQTLSLWLIHHRKHHKSIVQTWFAELKKAKAVRRLTFMYLANDIIQNSRKKGPEFSKEFGAVLAASFESVAKDSDDKTLGSLERILAIWEERQIYDSNDIKSFRSSLTLRKNQQSVKDVNNSSKTNDLKPNEAKEAK</sequence>
<name>A0A7R9LW80_9ACAR</name>
<dbReference type="PANTHER" id="PTHR12460:SF0">
    <property type="entry name" value="CID DOMAIN-CONTAINING PROTEIN-RELATED"/>
    <property type="match status" value="1"/>
</dbReference>
<feature type="compositionally biased region" description="Polar residues" evidence="4">
    <location>
        <begin position="135"/>
        <end position="147"/>
    </location>
</feature>
<dbReference type="Pfam" id="PF04818">
    <property type="entry name" value="CID"/>
    <property type="match status" value="1"/>
</dbReference>
<dbReference type="InterPro" id="IPR008942">
    <property type="entry name" value="ENTH_VHS"/>
</dbReference>
<feature type="compositionally biased region" description="Basic and acidic residues" evidence="4">
    <location>
        <begin position="148"/>
        <end position="159"/>
    </location>
</feature>
<dbReference type="PROSITE" id="PS51391">
    <property type="entry name" value="CID"/>
    <property type="match status" value="1"/>
</dbReference>
<dbReference type="GO" id="GO:0005654">
    <property type="term" value="C:nucleoplasm"/>
    <property type="evidence" value="ECO:0007669"/>
    <property type="project" value="UniProtKB-ARBA"/>
</dbReference>
<evidence type="ECO:0000313" key="7">
    <source>
        <dbReference type="Proteomes" id="UP000759131"/>
    </source>
</evidence>
<dbReference type="GO" id="GO:0000993">
    <property type="term" value="F:RNA polymerase II complex binding"/>
    <property type="evidence" value="ECO:0007669"/>
    <property type="project" value="TreeGrafter"/>
</dbReference>
<feature type="domain" description="CID" evidence="5">
    <location>
        <begin position="1"/>
        <end position="133"/>
    </location>
</feature>
<proteinExistence type="inferred from homology"/>
<dbReference type="EMBL" id="CAJPIZ010040786">
    <property type="protein sequence ID" value="CAG2121627.1"/>
    <property type="molecule type" value="Genomic_DNA"/>
</dbReference>
<dbReference type="SMART" id="SM00582">
    <property type="entry name" value="RPR"/>
    <property type="match status" value="1"/>
</dbReference>
<dbReference type="FunFam" id="1.25.40.90:FF:000007">
    <property type="entry name" value="Regulation of nuclear pre-mRNA domain-containing protein 1B"/>
    <property type="match status" value="1"/>
</dbReference>
<dbReference type="Proteomes" id="UP000759131">
    <property type="component" value="Unassembled WGS sequence"/>
</dbReference>
<protein>
    <recommendedName>
        <fullName evidence="5">CID domain-containing protein</fullName>
    </recommendedName>
</protein>
<organism evidence="6">
    <name type="scientific">Medioppia subpectinata</name>
    <dbReference type="NCBI Taxonomy" id="1979941"/>
    <lineage>
        <taxon>Eukaryota</taxon>
        <taxon>Metazoa</taxon>
        <taxon>Ecdysozoa</taxon>
        <taxon>Arthropoda</taxon>
        <taxon>Chelicerata</taxon>
        <taxon>Arachnida</taxon>
        <taxon>Acari</taxon>
        <taxon>Acariformes</taxon>
        <taxon>Sarcoptiformes</taxon>
        <taxon>Oribatida</taxon>
        <taxon>Brachypylina</taxon>
        <taxon>Oppioidea</taxon>
        <taxon>Oppiidae</taxon>
        <taxon>Medioppia</taxon>
    </lineage>
</organism>
<gene>
    <name evidence="6" type="ORF">OSB1V03_LOCUS21573</name>
</gene>
<feature type="non-terminal residue" evidence="6">
    <location>
        <position position="159"/>
    </location>
</feature>
<evidence type="ECO:0000256" key="4">
    <source>
        <dbReference type="SAM" id="MobiDB-lite"/>
    </source>
</evidence>
<evidence type="ECO:0000256" key="2">
    <source>
        <dbReference type="ARBA" id="ARBA00023242"/>
    </source>
</evidence>
<evidence type="ECO:0000256" key="1">
    <source>
        <dbReference type="ARBA" id="ARBA00004123"/>
    </source>
</evidence>
<keyword evidence="2" id="KW-0539">Nucleus</keyword>
<dbReference type="Gene3D" id="1.25.40.90">
    <property type="match status" value="1"/>
</dbReference>
<comment type="subcellular location">
    <subcellularLocation>
        <location evidence="1">Nucleus</location>
    </subcellularLocation>
</comment>
<comment type="similarity">
    <text evidence="3">Belongs to the UPF0400 (RTT103) family.</text>
</comment>